<name>A0A0W1R348_9EURY</name>
<dbReference type="Gene3D" id="2.60.40.10">
    <property type="entry name" value="Immunoglobulins"/>
    <property type="match status" value="1"/>
</dbReference>
<protein>
    <recommendedName>
        <fullName evidence="4">CARDB domain-containing protein</fullName>
    </recommendedName>
</protein>
<reference evidence="2 3" key="1">
    <citation type="submission" date="2015-12" db="EMBL/GenBank/DDBJ databases">
        <title>Haloprofundus marisrubri gen. nov., sp. nov., an extremely halophilic archaeon isolated from the Discovery deep brine-seawater interface in the Red Sea.</title>
        <authorList>
            <person name="Zhang G."/>
            <person name="Stingl U."/>
            <person name="Rashid M."/>
        </authorList>
    </citation>
    <scope>NUCLEOTIDE SEQUENCE [LARGE SCALE GENOMIC DNA]</scope>
    <source>
        <strain evidence="2 3">SB9</strain>
    </source>
</reference>
<dbReference type="AlphaFoldDB" id="A0A0W1R348"/>
<gene>
    <name evidence="2" type="ORF">AUR64_02960</name>
</gene>
<dbReference type="EMBL" id="LOPU01000041">
    <property type="protein sequence ID" value="KTG07633.1"/>
    <property type="molecule type" value="Genomic_DNA"/>
</dbReference>
<dbReference type="PANTHER" id="PTHR35902">
    <property type="entry name" value="S-LAYER DOMAIN-LIKE PROTEIN-RELATED"/>
    <property type="match status" value="1"/>
</dbReference>
<keyword evidence="3" id="KW-1185">Reference proteome</keyword>
<accession>A0A0W1R348</accession>
<sequence length="484" mass="51739">MRRRSTTALVAVAMVLVALTSVAPVTAAQTHIQIQSVNVSEDNPAPGERVTLTTTIANFESSAGPVEVTDVYVRRGAREFSRIGNPGSIAVGGSLTVPLNLKFDETGFKRLTVHATVEQSNGEYRQISYPLYLDVEQPDEALISMSNLNLVAGQKTPVNVTISNGDTEPLSNAQLYLDGAATVDNPERVSASLAPGTQSTYTFQASFPEAGRQTLNATLSYQTSSGNTRTVQRTVDVSVDEAVNDVELDASNQIRNGSSVIRTEIHQFGNVELKDVEIRALSEGRTVARVPVENVFGESSRVVTLRDDAIPAGNVTIVAAFTAQSERQTATSSLRYAKYAPAPTSAITLTGIEITRQGDTLTLDGDAANVGTSQVNSVVVSVVETNTVKPVDPQREFFIERINPSEFERFEATANASAGVEELPVRVQYTVAGQRISTIVPVDVGNADVQANASRDDGSSFLGVGVFLLVVAVAVGGVYRWWNR</sequence>
<dbReference type="InterPro" id="IPR013783">
    <property type="entry name" value="Ig-like_fold"/>
</dbReference>
<comment type="caution">
    <text evidence="2">The sequence shown here is derived from an EMBL/GenBank/DDBJ whole genome shotgun (WGS) entry which is preliminary data.</text>
</comment>
<organism evidence="2 3">
    <name type="scientific">Haloprofundus marisrubri</name>
    <dbReference type="NCBI Taxonomy" id="1514971"/>
    <lineage>
        <taxon>Archaea</taxon>
        <taxon>Methanobacteriati</taxon>
        <taxon>Methanobacteriota</taxon>
        <taxon>Stenosarchaea group</taxon>
        <taxon>Halobacteria</taxon>
        <taxon>Halobacteriales</taxon>
        <taxon>Haloferacaceae</taxon>
        <taxon>Haloprofundus</taxon>
    </lineage>
</organism>
<evidence type="ECO:0000256" key="1">
    <source>
        <dbReference type="SAM" id="Phobius"/>
    </source>
</evidence>
<evidence type="ECO:0000313" key="2">
    <source>
        <dbReference type="EMBL" id="KTG07633.1"/>
    </source>
</evidence>
<evidence type="ECO:0000313" key="3">
    <source>
        <dbReference type="Proteomes" id="UP000054387"/>
    </source>
</evidence>
<keyword evidence="1" id="KW-0812">Transmembrane</keyword>
<dbReference type="Proteomes" id="UP000054387">
    <property type="component" value="Unassembled WGS sequence"/>
</dbReference>
<proteinExistence type="predicted"/>
<dbReference type="STRING" id="1514971.AUR64_02960"/>
<feature type="transmembrane region" description="Helical" evidence="1">
    <location>
        <begin position="461"/>
        <end position="482"/>
    </location>
</feature>
<keyword evidence="1" id="KW-1133">Transmembrane helix</keyword>
<keyword evidence="1" id="KW-0472">Membrane</keyword>
<evidence type="ECO:0008006" key="4">
    <source>
        <dbReference type="Google" id="ProtNLM"/>
    </source>
</evidence>